<evidence type="ECO:0000259" key="2">
    <source>
        <dbReference type="Pfam" id="PF13845"/>
    </source>
</evidence>
<evidence type="ECO:0000313" key="3">
    <source>
        <dbReference type="EMBL" id="GAA4765249.1"/>
    </source>
</evidence>
<dbReference type="EMBL" id="BAABKO010000001">
    <property type="protein sequence ID" value="GAA4765249.1"/>
    <property type="molecule type" value="Genomic_DNA"/>
</dbReference>
<evidence type="ECO:0000313" key="4">
    <source>
        <dbReference type="Proteomes" id="UP001501645"/>
    </source>
</evidence>
<dbReference type="InterPro" id="IPR026004">
    <property type="entry name" value="Septum_form"/>
</dbReference>
<dbReference type="Proteomes" id="UP001501645">
    <property type="component" value="Unassembled WGS sequence"/>
</dbReference>
<keyword evidence="4" id="KW-1185">Reference proteome</keyword>
<feature type="chain" id="PRO_5046767994" description="Septum formation-related domain-containing protein" evidence="1">
    <location>
        <begin position="31"/>
        <end position="172"/>
    </location>
</feature>
<proteinExistence type="predicted"/>
<name>A0ABP8ZSV0_9MICO</name>
<comment type="caution">
    <text evidence="3">The sequence shown here is derived from an EMBL/GenBank/DDBJ whole genome shotgun (WGS) entry which is preliminary data.</text>
</comment>
<feature type="signal peptide" evidence="1">
    <location>
        <begin position="1"/>
        <end position="30"/>
    </location>
</feature>
<protein>
    <recommendedName>
        <fullName evidence="2">Septum formation-related domain-containing protein</fullName>
    </recommendedName>
</protein>
<feature type="domain" description="Septum formation-related" evidence="2">
    <location>
        <begin position="61"/>
        <end position="156"/>
    </location>
</feature>
<dbReference type="PROSITE" id="PS51257">
    <property type="entry name" value="PROKAR_LIPOPROTEIN"/>
    <property type="match status" value="1"/>
</dbReference>
<gene>
    <name evidence="3" type="ORF">GCM10023351_05170</name>
</gene>
<sequence length="172" mass="18028">MIRTFPTRRVLVAGAAVALAFSLGGCSSIANLLSGDTATRDEETNEVTEGGTVDVFSVAVGDCIGTPAEGEVTDVEVVPCDQPHDGEVYYEVTMPDGDWPGDQAVSDAADEGCIGAFEAFIGTPYDTSAIYVQYLTPTEATWTDPTLNDRLISCIAYQDGQQTTGTLEGSGL</sequence>
<organism evidence="3 4">
    <name type="scientific">Microbacterium gilvum</name>
    <dbReference type="NCBI Taxonomy" id="1336204"/>
    <lineage>
        <taxon>Bacteria</taxon>
        <taxon>Bacillati</taxon>
        <taxon>Actinomycetota</taxon>
        <taxon>Actinomycetes</taxon>
        <taxon>Micrococcales</taxon>
        <taxon>Microbacteriaceae</taxon>
        <taxon>Microbacterium</taxon>
    </lineage>
</organism>
<reference evidence="4" key="1">
    <citation type="journal article" date="2019" name="Int. J. Syst. Evol. Microbiol.">
        <title>The Global Catalogue of Microorganisms (GCM) 10K type strain sequencing project: providing services to taxonomists for standard genome sequencing and annotation.</title>
        <authorList>
            <consortium name="The Broad Institute Genomics Platform"/>
            <consortium name="The Broad Institute Genome Sequencing Center for Infectious Disease"/>
            <person name="Wu L."/>
            <person name="Ma J."/>
        </authorList>
    </citation>
    <scope>NUCLEOTIDE SEQUENCE [LARGE SCALE GENOMIC DNA]</scope>
    <source>
        <strain evidence="4">JCM 18537</strain>
    </source>
</reference>
<keyword evidence="1" id="KW-0732">Signal</keyword>
<evidence type="ECO:0000256" key="1">
    <source>
        <dbReference type="SAM" id="SignalP"/>
    </source>
</evidence>
<dbReference type="Pfam" id="PF13845">
    <property type="entry name" value="Septum_form"/>
    <property type="match status" value="1"/>
</dbReference>
<accession>A0ABP8ZSV0</accession>
<dbReference type="RefSeq" id="WP_345435631.1">
    <property type="nucleotide sequence ID" value="NZ_BAABKO010000001.1"/>
</dbReference>